<dbReference type="EMBL" id="AEAG01002186">
    <property type="protein sequence ID" value="EGH26335.1"/>
    <property type="molecule type" value="Genomic_DNA"/>
</dbReference>
<reference evidence="1 2" key="1">
    <citation type="journal article" date="2011" name="PLoS Pathog.">
        <title>Dynamic evolution of pathogenicity revealed by sequencing and comparative genomics of 19 Pseudomonas syringae isolates.</title>
        <authorList>
            <person name="Baltrus D.A."/>
            <person name="Nishimura M.T."/>
            <person name="Romanchuk A."/>
            <person name="Chang J.H."/>
            <person name="Mukhtar M.S."/>
            <person name="Cherkis K."/>
            <person name="Roach J."/>
            <person name="Grant S.R."/>
            <person name="Jones C.D."/>
            <person name="Dangl J.L."/>
        </authorList>
    </citation>
    <scope>NUCLEOTIDE SEQUENCE [LARGE SCALE GENOMIC DNA]</scope>
    <source>
        <strain evidence="1 2">301020</strain>
    </source>
</reference>
<organism evidence="1 2">
    <name type="scientific">Pseudomonas amygdali pv. mori str. 301020</name>
    <dbReference type="NCBI Taxonomy" id="629261"/>
    <lineage>
        <taxon>Bacteria</taxon>
        <taxon>Pseudomonadati</taxon>
        <taxon>Pseudomonadota</taxon>
        <taxon>Gammaproteobacteria</taxon>
        <taxon>Pseudomonadales</taxon>
        <taxon>Pseudomonadaceae</taxon>
        <taxon>Pseudomonas</taxon>
        <taxon>Pseudomonas amygdali</taxon>
    </lineage>
</organism>
<comment type="caution">
    <text evidence="1">The sequence shown here is derived from an EMBL/GenBank/DDBJ whole genome shotgun (WGS) entry which is preliminary data.</text>
</comment>
<dbReference type="AlphaFoldDB" id="A0A656GLG5"/>
<dbReference type="Proteomes" id="UP000003465">
    <property type="component" value="Unassembled WGS sequence"/>
</dbReference>
<proteinExistence type="predicted"/>
<sequence>QREAQALFKLAHLLADRAGSDVQLFGAPGEGKMSGCAGEHL</sequence>
<name>A0A656GLG5_PSEA0</name>
<evidence type="ECO:0000313" key="2">
    <source>
        <dbReference type="Proteomes" id="UP000003465"/>
    </source>
</evidence>
<protein>
    <submittedName>
        <fullName evidence="1">Uncharacterized protein</fullName>
    </submittedName>
</protein>
<accession>A0A656GLG5</accession>
<gene>
    <name evidence="1" type="ORF">PSYMO_34806</name>
</gene>
<feature type="non-terminal residue" evidence="1">
    <location>
        <position position="1"/>
    </location>
</feature>
<evidence type="ECO:0000313" key="1">
    <source>
        <dbReference type="EMBL" id="EGH26335.1"/>
    </source>
</evidence>